<name>E2A982_CAMFO</name>
<evidence type="ECO:0000256" key="4">
    <source>
        <dbReference type="SAM" id="Coils"/>
    </source>
</evidence>
<reference evidence="5 6" key="1">
    <citation type="journal article" date="2010" name="Science">
        <title>Genomic comparison of the ants Camponotus floridanus and Harpegnathos saltator.</title>
        <authorList>
            <person name="Bonasio R."/>
            <person name="Zhang G."/>
            <person name="Ye C."/>
            <person name="Mutti N.S."/>
            <person name="Fang X."/>
            <person name="Qin N."/>
            <person name="Donahue G."/>
            <person name="Yang P."/>
            <person name="Li Q."/>
            <person name="Li C."/>
            <person name="Zhang P."/>
            <person name="Huang Z."/>
            <person name="Berger S.L."/>
            <person name="Reinberg D."/>
            <person name="Wang J."/>
            <person name="Liebig J."/>
        </authorList>
    </citation>
    <scope>NUCLEOTIDE SEQUENCE [LARGE SCALE GENOMIC DNA]</scope>
    <source>
        <strain evidence="6">C129</strain>
    </source>
</reference>
<comment type="subcellular location">
    <subcellularLocation>
        <location evidence="1">Nucleus</location>
    </subcellularLocation>
</comment>
<gene>
    <name evidence="5" type="ORF">EAG_14748</name>
</gene>
<accession>E2A982</accession>
<proteinExistence type="inferred from homology"/>
<evidence type="ECO:0000256" key="3">
    <source>
        <dbReference type="RuleBase" id="RU000487"/>
    </source>
</evidence>
<dbReference type="STRING" id="104421.E2A982"/>
<dbReference type="FunCoup" id="E2A982">
    <property type="interactions" value="1271"/>
</dbReference>
<dbReference type="Gene3D" id="3.90.640.10">
    <property type="entry name" value="Actin, Chain A, domain 4"/>
    <property type="match status" value="1"/>
</dbReference>
<evidence type="ECO:0000313" key="6">
    <source>
        <dbReference type="Proteomes" id="UP000000311"/>
    </source>
</evidence>
<dbReference type="InterPro" id="IPR043129">
    <property type="entry name" value="ATPase_NBD"/>
</dbReference>
<organism evidence="6">
    <name type="scientific">Camponotus floridanus</name>
    <name type="common">Florida carpenter ant</name>
    <dbReference type="NCBI Taxonomy" id="104421"/>
    <lineage>
        <taxon>Eukaryota</taxon>
        <taxon>Metazoa</taxon>
        <taxon>Ecdysozoa</taxon>
        <taxon>Arthropoda</taxon>
        <taxon>Hexapoda</taxon>
        <taxon>Insecta</taxon>
        <taxon>Pterygota</taxon>
        <taxon>Neoptera</taxon>
        <taxon>Endopterygota</taxon>
        <taxon>Hymenoptera</taxon>
        <taxon>Apocrita</taxon>
        <taxon>Aculeata</taxon>
        <taxon>Formicoidea</taxon>
        <taxon>Formicidae</taxon>
        <taxon>Formicinae</taxon>
        <taxon>Camponotus</taxon>
    </lineage>
</organism>
<dbReference type="Gene3D" id="3.30.420.40">
    <property type="match status" value="3"/>
</dbReference>
<keyword evidence="2" id="KW-0539">Nucleus</keyword>
<dbReference type="SUPFAM" id="SSF53067">
    <property type="entry name" value="Actin-like ATPase domain"/>
    <property type="match status" value="2"/>
</dbReference>
<feature type="coiled-coil region" evidence="4">
    <location>
        <begin position="273"/>
        <end position="300"/>
    </location>
</feature>
<dbReference type="FunFam" id="3.30.420.40:FF:000058">
    <property type="entry name" value="Putative actin-related protein 5"/>
    <property type="match status" value="1"/>
</dbReference>
<dbReference type="OrthoDB" id="7340501at2759"/>
<dbReference type="FunFam" id="3.30.420.40:FF:000237">
    <property type="entry name" value="Actin-related protein 5"/>
    <property type="match status" value="1"/>
</dbReference>
<protein>
    <submittedName>
        <fullName evidence="5">Actin-related protein 5</fullName>
    </submittedName>
</protein>
<keyword evidence="6" id="KW-1185">Reference proteome</keyword>
<dbReference type="InterPro" id="IPR004000">
    <property type="entry name" value="Actin"/>
</dbReference>
<evidence type="ECO:0000256" key="2">
    <source>
        <dbReference type="ARBA" id="ARBA00023242"/>
    </source>
</evidence>
<dbReference type="CDD" id="cd10211">
    <property type="entry name" value="ASKHA_NBD_Arp5"/>
    <property type="match status" value="1"/>
</dbReference>
<comment type="similarity">
    <text evidence="3">Belongs to the actin family.</text>
</comment>
<dbReference type="Pfam" id="PF00022">
    <property type="entry name" value="Actin"/>
    <property type="match status" value="1"/>
</dbReference>
<dbReference type="OMA" id="YPFTEHV"/>
<dbReference type="PANTHER" id="PTHR11937">
    <property type="entry name" value="ACTIN"/>
    <property type="match status" value="1"/>
</dbReference>
<sequence>MEIELIELKDIKAVPDIIHIYPQRVKSGCTPLVIDNGSYNCRVGWATEKEPQLIFKNLIAKPRKERGKKDGEPQVGNDIANIEAVRFQLKTQFDRNIVTHFEAQEQIFDYTFTHMGIDTEGSVDHPIILTEAFLNPNYSRNLMAELLFECYNVPSIAYGIDCLFSYQHNNCPSDGLIVSIGYHTTHIIPILDGKADATNARRINLGGYHITSYMHRLLQLKYPVHVNAITPSRAELAEDEEQLNQLLAVQDLLEEGEIDEFDQALKTYSLANEADLIKMINNLQAKVERTRQKIVAANSQEENIVIEEKPKIKSSLQPKDQQDFDEWIAGVRKKRQEILDKRMAKRQRRQDMAKRRTAAAQERMRIISQLAKKEKRDDDFGMRDEDWDVYKVINKEGGDSDSELEQEKLLELEDVLRHHDPEFDSAGSSVPMVPGETHQLHVGVERLRAPELLFQPSMIGSVEAGIAETIEFVLKQFPPEEQTRLVSNVFLTGGPTAFPGLLERLKRELREIRPFGSNFQVNIAKNTSLDAWYGARDFGLNGNLPEYLVSRKEYEEKGGEYFKEHLTSNTYTRSPDPLPMIQVPVTSEQVIVEDAVVDVEIE</sequence>
<dbReference type="Proteomes" id="UP000000311">
    <property type="component" value="Unassembled WGS sequence"/>
</dbReference>
<dbReference type="GO" id="GO:0005634">
    <property type="term" value="C:nucleus"/>
    <property type="evidence" value="ECO:0007669"/>
    <property type="project" value="UniProtKB-SubCell"/>
</dbReference>
<dbReference type="FunFam" id="3.30.420.40:FF:000048">
    <property type="entry name" value="ARP5 actin-related protein 5 homolog"/>
    <property type="match status" value="1"/>
</dbReference>
<evidence type="ECO:0000313" key="5">
    <source>
        <dbReference type="EMBL" id="EFN70067.1"/>
    </source>
</evidence>
<keyword evidence="4" id="KW-0175">Coiled coil</keyword>
<dbReference type="AlphaFoldDB" id="E2A982"/>
<dbReference type="InParanoid" id="E2A982"/>
<evidence type="ECO:0000256" key="1">
    <source>
        <dbReference type="ARBA" id="ARBA00004123"/>
    </source>
</evidence>
<dbReference type="SMART" id="SM00268">
    <property type="entry name" value="ACTIN"/>
    <property type="match status" value="1"/>
</dbReference>
<dbReference type="EMBL" id="GL437711">
    <property type="protein sequence ID" value="EFN70067.1"/>
    <property type="molecule type" value="Genomic_DNA"/>
</dbReference>